<dbReference type="RefSeq" id="WP_125092150.1">
    <property type="nucleotide sequence ID" value="NZ_RSAA01000020.1"/>
</dbReference>
<name>A0A426JLH8_9PSEU</name>
<evidence type="ECO:0000259" key="2">
    <source>
        <dbReference type="Pfam" id="PF00582"/>
    </source>
</evidence>
<dbReference type="InterPro" id="IPR006016">
    <property type="entry name" value="UspA"/>
</dbReference>
<proteinExistence type="inferred from homology"/>
<reference evidence="3 4" key="1">
    <citation type="submission" date="2018-11" db="EMBL/GenBank/DDBJ databases">
        <title>Saccharopolyspora rhizosphaerae sp. nov., an actinomycete isolated from rhizosphere soil in Thailand.</title>
        <authorList>
            <person name="Intra B."/>
            <person name="Euanorasetr J."/>
            <person name="Take A."/>
            <person name="Inahashi Y."/>
            <person name="Mori M."/>
            <person name="Panbangred W."/>
            <person name="Matsumoto A."/>
        </authorList>
    </citation>
    <scope>NUCLEOTIDE SEQUENCE [LARGE SCALE GENOMIC DNA]</scope>
    <source>
        <strain evidence="3 4">H219</strain>
    </source>
</reference>
<dbReference type="AlphaFoldDB" id="A0A426JLH8"/>
<comment type="caution">
    <text evidence="3">The sequence shown here is derived from an EMBL/GenBank/DDBJ whole genome shotgun (WGS) entry which is preliminary data.</text>
</comment>
<organism evidence="3 4">
    <name type="scientific">Saccharopolyspora rhizosphaerae</name>
    <dbReference type="NCBI Taxonomy" id="2492662"/>
    <lineage>
        <taxon>Bacteria</taxon>
        <taxon>Bacillati</taxon>
        <taxon>Actinomycetota</taxon>
        <taxon>Actinomycetes</taxon>
        <taxon>Pseudonocardiales</taxon>
        <taxon>Pseudonocardiaceae</taxon>
        <taxon>Saccharopolyspora</taxon>
    </lineage>
</organism>
<dbReference type="Gene3D" id="3.40.50.620">
    <property type="entry name" value="HUPs"/>
    <property type="match status" value="1"/>
</dbReference>
<dbReference type="Proteomes" id="UP000274515">
    <property type="component" value="Unassembled WGS sequence"/>
</dbReference>
<sequence>MSENGPRIVVGVDGSPGSRAALRWALRYAEQTGGEITGVLAWAPPNFTEPAPMPPLMSDDELRMRAEKGLREIVDEVTAALPTSVPIRREVVRGHAAGVLLVQVKHADLLVVGSRGHGGFVGALLGSVSRHCVTHAPCTVVVVRPPAQ</sequence>
<dbReference type="PRINTS" id="PR01438">
    <property type="entry name" value="UNVRSLSTRESS"/>
</dbReference>
<evidence type="ECO:0000313" key="3">
    <source>
        <dbReference type="EMBL" id="RRO14082.1"/>
    </source>
</evidence>
<dbReference type="InterPro" id="IPR006015">
    <property type="entry name" value="Universal_stress_UspA"/>
</dbReference>
<dbReference type="PANTHER" id="PTHR31964:SF113">
    <property type="entry name" value="USPA DOMAIN-CONTAINING PROTEIN"/>
    <property type="match status" value="1"/>
</dbReference>
<evidence type="ECO:0000313" key="4">
    <source>
        <dbReference type="Proteomes" id="UP000274515"/>
    </source>
</evidence>
<dbReference type="SUPFAM" id="SSF52402">
    <property type="entry name" value="Adenine nucleotide alpha hydrolases-like"/>
    <property type="match status" value="1"/>
</dbReference>
<accession>A0A426JLH8</accession>
<gene>
    <name evidence="3" type="ORF">EIL87_20185</name>
</gene>
<dbReference type="OrthoDB" id="5244367at2"/>
<keyword evidence="4" id="KW-1185">Reference proteome</keyword>
<protein>
    <submittedName>
        <fullName evidence="3">Universal stress protein</fullName>
    </submittedName>
</protein>
<dbReference type="PANTHER" id="PTHR31964">
    <property type="entry name" value="ADENINE NUCLEOTIDE ALPHA HYDROLASES-LIKE SUPERFAMILY PROTEIN"/>
    <property type="match status" value="1"/>
</dbReference>
<comment type="similarity">
    <text evidence="1">Belongs to the universal stress protein A family.</text>
</comment>
<dbReference type="InterPro" id="IPR014729">
    <property type="entry name" value="Rossmann-like_a/b/a_fold"/>
</dbReference>
<feature type="domain" description="UspA" evidence="2">
    <location>
        <begin position="7"/>
        <end position="144"/>
    </location>
</feature>
<dbReference type="EMBL" id="RSAA01000020">
    <property type="protein sequence ID" value="RRO14082.1"/>
    <property type="molecule type" value="Genomic_DNA"/>
</dbReference>
<dbReference type="CDD" id="cd23659">
    <property type="entry name" value="USP_At3g01520-like"/>
    <property type="match status" value="1"/>
</dbReference>
<evidence type="ECO:0000256" key="1">
    <source>
        <dbReference type="ARBA" id="ARBA00008791"/>
    </source>
</evidence>
<dbReference type="Pfam" id="PF00582">
    <property type="entry name" value="Usp"/>
    <property type="match status" value="1"/>
</dbReference>